<accession>A0A2S4KXJ6</accession>
<name>A0A2S4KXJ6_9HYPO</name>
<keyword evidence="2" id="KW-1185">Reference proteome</keyword>
<protein>
    <submittedName>
        <fullName evidence="1">Uncharacterized protein</fullName>
    </submittedName>
</protein>
<proteinExistence type="predicted"/>
<dbReference type="AlphaFoldDB" id="A0A2S4KXJ6"/>
<dbReference type="STRING" id="94208.A0A2S4KXJ6"/>
<reference evidence="1 2" key="1">
    <citation type="submission" date="2018-01" db="EMBL/GenBank/DDBJ databases">
        <title>Harnessing the power of phylogenomics to disentangle the directionality and signatures of interkingdom host jumping in the parasitic fungal genus Tolypocladium.</title>
        <authorList>
            <person name="Quandt C.A."/>
            <person name="Patterson W."/>
            <person name="Spatafora J.W."/>
        </authorList>
    </citation>
    <scope>NUCLEOTIDE SEQUENCE [LARGE SCALE GENOMIC DNA]</scope>
    <source>
        <strain evidence="1 2">NRBC 100945</strain>
    </source>
</reference>
<dbReference type="EMBL" id="PKSG01000482">
    <property type="protein sequence ID" value="POR34906.1"/>
    <property type="molecule type" value="Genomic_DNA"/>
</dbReference>
<evidence type="ECO:0000313" key="1">
    <source>
        <dbReference type="EMBL" id="POR34906.1"/>
    </source>
</evidence>
<organism evidence="1 2">
    <name type="scientific">Tolypocladium paradoxum</name>
    <dbReference type="NCBI Taxonomy" id="94208"/>
    <lineage>
        <taxon>Eukaryota</taxon>
        <taxon>Fungi</taxon>
        <taxon>Dikarya</taxon>
        <taxon>Ascomycota</taxon>
        <taxon>Pezizomycotina</taxon>
        <taxon>Sordariomycetes</taxon>
        <taxon>Hypocreomycetidae</taxon>
        <taxon>Hypocreales</taxon>
        <taxon>Ophiocordycipitaceae</taxon>
        <taxon>Tolypocladium</taxon>
    </lineage>
</organism>
<sequence length="71" mass="8091">MSATLGAYRAYKPAVCMYYQVLHAPDIRVHMADIKSLERLTDPVSAIAGNQREFYPFIRATETLNSHQKYA</sequence>
<comment type="caution">
    <text evidence="1">The sequence shown here is derived from an EMBL/GenBank/DDBJ whole genome shotgun (WGS) entry which is preliminary data.</text>
</comment>
<dbReference type="OrthoDB" id="39175at2759"/>
<evidence type="ECO:0000313" key="2">
    <source>
        <dbReference type="Proteomes" id="UP000237481"/>
    </source>
</evidence>
<dbReference type="Proteomes" id="UP000237481">
    <property type="component" value="Unassembled WGS sequence"/>
</dbReference>
<gene>
    <name evidence="1" type="ORF">TPAR_04907</name>
</gene>